<evidence type="ECO:0000313" key="3">
    <source>
        <dbReference type="Proteomes" id="UP000297149"/>
    </source>
</evidence>
<dbReference type="EMBL" id="CP039396">
    <property type="protein sequence ID" value="QCD41788.1"/>
    <property type="molecule type" value="Genomic_DNA"/>
</dbReference>
<feature type="domain" description="Putative nitroreductase TM1586" evidence="1">
    <location>
        <begin position="3"/>
        <end position="214"/>
    </location>
</feature>
<dbReference type="InterPro" id="IPR000415">
    <property type="entry name" value="Nitroreductase-like"/>
</dbReference>
<dbReference type="Proteomes" id="UP000297149">
    <property type="component" value="Chromosome"/>
</dbReference>
<reference evidence="3" key="1">
    <citation type="submission" date="2019-02" db="EMBL/GenBank/DDBJ databases">
        <title>Isolation and identification of novel species under the genus Muribaculum.</title>
        <authorList>
            <person name="Miyake S."/>
            <person name="Ding Y."/>
            <person name="Low A."/>
            <person name="Soh M."/>
            <person name="Seedorf H."/>
        </authorList>
    </citation>
    <scope>NUCLEOTIDE SEQUENCE [LARGE SCALE GENOMIC DNA]</scope>
    <source>
        <strain evidence="3">H5</strain>
    </source>
</reference>
<keyword evidence="3" id="KW-1185">Reference proteome</keyword>
<dbReference type="RefSeq" id="WP_136414616.1">
    <property type="nucleotide sequence ID" value="NZ_CAXHQF010000076.1"/>
</dbReference>
<dbReference type="Pfam" id="PF14512">
    <property type="entry name" value="TM1586_NiRdase"/>
    <property type="match status" value="1"/>
</dbReference>
<dbReference type="GO" id="GO:0016491">
    <property type="term" value="F:oxidoreductase activity"/>
    <property type="evidence" value="ECO:0007669"/>
    <property type="project" value="InterPro"/>
</dbReference>
<gene>
    <name evidence="2" type="ORF">E7747_05520</name>
</gene>
<dbReference type="KEGG" id="ddb:E7747_05520"/>
<dbReference type="AlphaFoldDB" id="A0A4V1D351"/>
<evidence type="ECO:0000313" key="2">
    <source>
        <dbReference type="EMBL" id="QCD41788.1"/>
    </source>
</evidence>
<organism evidence="2 3">
    <name type="scientific">Duncaniella dubosii</name>
    <dbReference type="NCBI Taxonomy" id="2518971"/>
    <lineage>
        <taxon>Bacteria</taxon>
        <taxon>Pseudomonadati</taxon>
        <taxon>Bacteroidota</taxon>
        <taxon>Bacteroidia</taxon>
        <taxon>Bacteroidales</taxon>
        <taxon>Muribaculaceae</taxon>
        <taxon>Duncaniella</taxon>
    </lineage>
</organism>
<name>A0A4V1D351_9BACT</name>
<protein>
    <submittedName>
        <fullName evidence="2">Nitroreductase</fullName>
    </submittedName>
</protein>
<accession>A0A4V1D351</accession>
<proteinExistence type="predicted"/>
<evidence type="ECO:0000259" key="1">
    <source>
        <dbReference type="Pfam" id="PF14512"/>
    </source>
</evidence>
<dbReference type="SUPFAM" id="SSF55469">
    <property type="entry name" value="FMN-dependent nitroreductase-like"/>
    <property type="match status" value="1"/>
</dbReference>
<dbReference type="Gene3D" id="3.40.109.30">
    <property type="entry name" value="putative nitroreductase (tm1586), domain 2"/>
    <property type="match status" value="1"/>
</dbReference>
<sequence>MNYEVIKSRHSVRSYTNQPLPTEIRHVLTALIDECNSNSGLHMQLVCDEPKAFGSSLLARYGKFSNVCNYICMIGKKCSQTEELLGYYGEKLVLKAQESGLNTCWVGMSFRKGKIPADIRHDEKLYAVIAIGYGATQGVAHKIKTAKQICPEIDSAPEWFRRGVEYALLAPTAVNQQKFRFKWSGENRVEVNSSWGFFSKMDLGIARLHFELGAYPIKVEWVQDAN</sequence>
<dbReference type="Gene3D" id="3.40.109.10">
    <property type="entry name" value="NADH Oxidase"/>
    <property type="match status" value="1"/>
</dbReference>
<dbReference type="InterPro" id="IPR029478">
    <property type="entry name" value="TM1586_NiRdase"/>
</dbReference>